<dbReference type="InterPro" id="IPR055140">
    <property type="entry name" value="Thiolase_C_2"/>
</dbReference>
<evidence type="ECO:0000256" key="4">
    <source>
        <dbReference type="ARBA" id="ARBA00023055"/>
    </source>
</evidence>
<evidence type="ECO:0000256" key="6">
    <source>
        <dbReference type="ARBA" id="ARBA00032316"/>
    </source>
</evidence>
<keyword evidence="3 9" id="KW-0808">Transferase</keyword>
<feature type="domain" description="Thiolase N-terminal" evidence="7">
    <location>
        <begin position="1"/>
        <end position="232"/>
    </location>
</feature>
<keyword evidence="2" id="KW-0813">Transport</keyword>
<evidence type="ECO:0000259" key="8">
    <source>
        <dbReference type="Pfam" id="PF22691"/>
    </source>
</evidence>
<dbReference type="PANTHER" id="PTHR42870:SF1">
    <property type="entry name" value="NON-SPECIFIC LIPID-TRANSFER PROTEIN-LIKE 2"/>
    <property type="match status" value="1"/>
</dbReference>
<keyword evidence="4" id="KW-0445">Lipid transport</keyword>
<feature type="domain" description="Thiolase C-terminal" evidence="8">
    <location>
        <begin position="250"/>
        <end position="385"/>
    </location>
</feature>
<keyword evidence="9" id="KW-0012">Acyltransferase</keyword>
<evidence type="ECO:0000256" key="3">
    <source>
        <dbReference type="ARBA" id="ARBA00022679"/>
    </source>
</evidence>
<name>A0A6J4QF35_9PSEU</name>
<dbReference type="CDD" id="cd00829">
    <property type="entry name" value="SCP-x_thiolase"/>
    <property type="match status" value="1"/>
</dbReference>
<dbReference type="InterPro" id="IPR020613">
    <property type="entry name" value="Thiolase_CS"/>
</dbReference>
<dbReference type="InterPro" id="IPR016039">
    <property type="entry name" value="Thiolase-like"/>
</dbReference>
<protein>
    <recommendedName>
        <fullName evidence="1">propanoyl-CoA C-acyltransferase</fullName>
        <ecNumber evidence="1">2.3.1.176</ecNumber>
    </recommendedName>
    <alternativeName>
        <fullName evidence="6">Propanoyl-CoA C-acyltransferase</fullName>
    </alternativeName>
</protein>
<keyword evidence="5" id="KW-0446">Lipid-binding</keyword>
<dbReference type="PROSITE" id="PS00737">
    <property type="entry name" value="THIOLASE_2"/>
    <property type="match status" value="1"/>
</dbReference>
<evidence type="ECO:0000256" key="5">
    <source>
        <dbReference type="ARBA" id="ARBA00023121"/>
    </source>
</evidence>
<evidence type="ECO:0000259" key="7">
    <source>
        <dbReference type="Pfam" id="PF00108"/>
    </source>
</evidence>
<dbReference type="GO" id="GO:0016747">
    <property type="term" value="F:acyltransferase activity, transferring groups other than amino-acyl groups"/>
    <property type="evidence" value="ECO:0007669"/>
    <property type="project" value="InterPro"/>
</dbReference>
<dbReference type="PANTHER" id="PTHR42870">
    <property type="entry name" value="ACETYL-COA C-ACETYLTRANSFERASE"/>
    <property type="match status" value="1"/>
</dbReference>
<sequence>MTPFGRQTPSLTRLAETAVADALDDAGIDPRDVERVFFGNACAGLLQGQEMIRGQVVLRESGLLGSMIINVENACASSSTAAHLAVDAVRSGAADVVLAVGAEELMVEERARTFAAFAGATDTIRLPDMRRLVEAYALGSASTDGVDLTASPFMSHYAAKGRVYMQRHGATPTDLAEVVVASRAVGALSPRAQFTRPTSVEEVLAGRMIADPLHLAMCSPLGNGAAAVLIMSDRAARKHGRTGVRVRGTSLVSNDPDSGTTPTSIAAARAYDAAALDPAEIDLVEVHDAAASALPIALEDLGLVGPGGALALIREHRIGPDGTLPVNTGGGLLSRGHPVGATGCAQLVELADQLRGCAGARQVPGARIALAHNGGGVLADDEAVVAITILERTHGESA</sequence>
<dbReference type="InterPro" id="IPR020616">
    <property type="entry name" value="Thiolase_N"/>
</dbReference>
<dbReference type="InterPro" id="IPR002155">
    <property type="entry name" value="Thiolase"/>
</dbReference>
<dbReference type="Pfam" id="PF22691">
    <property type="entry name" value="Thiolase_C_1"/>
    <property type="match status" value="1"/>
</dbReference>
<organism evidence="9">
    <name type="scientific">uncultured Pseudonocardia sp</name>
    <dbReference type="NCBI Taxonomy" id="211455"/>
    <lineage>
        <taxon>Bacteria</taxon>
        <taxon>Bacillati</taxon>
        <taxon>Actinomycetota</taxon>
        <taxon>Actinomycetes</taxon>
        <taxon>Pseudonocardiales</taxon>
        <taxon>Pseudonocardiaceae</taxon>
        <taxon>Pseudonocardia</taxon>
        <taxon>environmental samples</taxon>
    </lineage>
</organism>
<accession>A0A6J4QF35</accession>
<dbReference type="Gene3D" id="3.40.47.10">
    <property type="match status" value="1"/>
</dbReference>
<proteinExistence type="predicted"/>
<dbReference type="Pfam" id="PF00108">
    <property type="entry name" value="Thiolase_N"/>
    <property type="match status" value="1"/>
</dbReference>
<dbReference type="AlphaFoldDB" id="A0A6J4QF35"/>
<evidence type="ECO:0000256" key="2">
    <source>
        <dbReference type="ARBA" id="ARBA00022448"/>
    </source>
</evidence>
<dbReference type="GO" id="GO:0006869">
    <property type="term" value="P:lipid transport"/>
    <property type="evidence" value="ECO:0007669"/>
    <property type="project" value="UniProtKB-KW"/>
</dbReference>
<dbReference type="EMBL" id="CADCUS010000561">
    <property type="protein sequence ID" value="CAA9442335.1"/>
    <property type="molecule type" value="Genomic_DNA"/>
</dbReference>
<dbReference type="EC" id="2.3.1.176" evidence="1"/>
<dbReference type="GO" id="GO:0008289">
    <property type="term" value="F:lipid binding"/>
    <property type="evidence" value="ECO:0007669"/>
    <property type="project" value="UniProtKB-KW"/>
</dbReference>
<reference evidence="9" key="1">
    <citation type="submission" date="2020-02" db="EMBL/GenBank/DDBJ databases">
        <authorList>
            <person name="Meier V. D."/>
        </authorList>
    </citation>
    <scope>NUCLEOTIDE SEQUENCE</scope>
    <source>
        <strain evidence="9">AVDCRST_MAG66</strain>
    </source>
</reference>
<evidence type="ECO:0000313" key="9">
    <source>
        <dbReference type="EMBL" id="CAA9442335.1"/>
    </source>
</evidence>
<evidence type="ECO:0000256" key="1">
    <source>
        <dbReference type="ARBA" id="ARBA00012352"/>
    </source>
</evidence>
<dbReference type="PIRSF" id="PIRSF000429">
    <property type="entry name" value="Ac-CoA_Ac_transf"/>
    <property type="match status" value="1"/>
</dbReference>
<gene>
    <name evidence="9" type="ORF">AVDCRST_MAG66-4118</name>
</gene>
<dbReference type="SUPFAM" id="SSF53901">
    <property type="entry name" value="Thiolase-like"/>
    <property type="match status" value="2"/>
</dbReference>